<comment type="caution">
    <text evidence="2">The sequence shown here is derived from an EMBL/GenBank/DDBJ whole genome shotgun (WGS) entry which is preliminary data.</text>
</comment>
<reference evidence="2 3" key="1">
    <citation type="journal article" date="2024" name="J Genomics">
        <title>Draft genome sequencing and assembly of Favolaschia claudopus CIRM-BRFM 2984 isolated from oak limbs.</title>
        <authorList>
            <person name="Navarro D."/>
            <person name="Drula E."/>
            <person name="Chaduli D."/>
            <person name="Cazenave R."/>
            <person name="Ahrendt S."/>
            <person name="Wang J."/>
            <person name="Lipzen A."/>
            <person name="Daum C."/>
            <person name="Barry K."/>
            <person name="Grigoriev I.V."/>
            <person name="Favel A."/>
            <person name="Rosso M.N."/>
            <person name="Martin F."/>
        </authorList>
    </citation>
    <scope>NUCLEOTIDE SEQUENCE [LARGE SCALE GENOMIC DNA]</scope>
    <source>
        <strain evidence="2 3">CIRM-BRFM 2984</strain>
    </source>
</reference>
<dbReference type="EMBL" id="JAWWNJ010000132">
    <property type="protein sequence ID" value="KAK6985183.1"/>
    <property type="molecule type" value="Genomic_DNA"/>
</dbReference>
<dbReference type="AlphaFoldDB" id="A0AAV9ZLT3"/>
<accession>A0AAV9ZLT3</accession>
<dbReference type="Proteomes" id="UP001362999">
    <property type="component" value="Unassembled WGS sequence"/>
</dbReference>
<keyword evidence="3" id="KW-1185">Reference proteome</keyword>
<name>A0AAV9ZLT3_9AGAR</name>
<proteinExistence type="predicted"/>
<protein>
    <submittedName>
        <fullName evidence="2">Uncharacterized protein</fullName>
    </submittedName>
</protein>
<feature type="compositionally biased region" description="Pro residues" evidence="1">
    <location>
        <begin position="507"/>
        <end position="518"/>
    </location>
</feature>
<feature type="region of interest" description="Disordered" evidence="1">
    <location>
        <begin position="500"/>
        <end position="552"/>
    </location>
</feature>
<sequence length="593" mass="64648">MMRVCERYPTLSSAVCRFPTFAIPTLGHPPPSANACYDAGAPSSYYLQHLNVTHIRLCTYAAEWSIKICALRSIRSSSYMPLRCTSCFYLEVGSVLIAATLTRDGSAKYGMRTRRICSLSVSHLRHPDAWAPTPERKRLLRRGRAVILFVRHVKQPILFGLSTDYLQHLNVTHIQCRDLCTYAAEWSIKAAVMPCLPASASLEWKYEGGGSGIPCDLDDMPMQTPRPPSDFDPKICPGVCTHPVTTLAALVPLSFIFGTSSCSISTTISAGLHAPAPTTPLRTSSSCACALVALPPSSTPQTHEIFRFRRDPCESSTSLSRVYDLSSLGDGYRLLALVALPGHRQPRRLTLQRRSDRLSTFRLLARTLLAPPVAASIACFAPLSLIPTVHGHSCRVNLVSPWSGHLARYWLDYLCAHRLVSPRTSSRSRSLASSTWGVSYAAMLTCRHKYSYAAMEMEAGYGEASRRSILAHERAQMLDMEALAIGARAARAFGCARSPHTDNPFHRPSPPRPVPPLFGGPSAALDEHTTLYPPPAGPSSSEPAPHPPHSPAARPRLPAFLVRAPFAIHDAIVCPALVGCLLLVADSSISLAW</sequence>
<evidence type="ECO:0000313" key="3">
    <source>
        <dbReference type="Proteomes" id="UP001362999"/>
    </source>
</evidence>
<evidence type="ECO:0000313" key="2">
    <source>
        <dbReference type="EMBL" id="KAK6985183.1"/>
    </source>
</evidence>
<organism evidence="2 3">
    <name type="scientific">Favolaschia claudopus</name>
    <dbReference type="NCBI Taxonomy" id="2862362"/>
    <lineage>
        <taxon>Eukaryota</taxon>
        <taxon>Fungi</taxon>
        <taxon>Dikarya</taxon>
        <taxon>Basidiomycota</taxon>
        <taxon>Agaricomycotina</taxon>
        <taxon>Agaricomycetes</taxon>
        <taxon>Agaricomycetidae</taxon>
        <taxon>Agaricales</taxon>
        <taxon>Marasmiineae</taxon>
        <taxon>Mycenaceae</taxon>
        <taxon>Favolaschia</taxon>
    </lineage>
</organism>
<evidence type="ECO:0000256" key="1">
    <source>
        <dbReference type="SAM" id="MobiDB-lite"/>
    </source>
</evidence>
<gene>
    <name evidence="2" type="ORF">R3P38DRAFT_3230845</name>
</gene>